<accession>A0A1Q2L2S5</accession>
<evidence type="ECO:0000313" key="2">
    <source>
        <dbReference type="Proteomes" id="UP000188184"/>
    </source>
</evidence>
<name>A0A1Q2L2S5_9BACL</name>
<proteinExistence type="predicted"/>
<dbReference type="AlphaFoldDB" id="A0A1Q2L2S5"/>
<evidence type="ECO:0000313" key="1">
    <source>
        <dbReference type="EMBL" id="AQQ54729.1"/>
    </source>
</evidence>
<dbReference type="EMBL" id="CP019640">
    <property type="protein sequence ID" value="AQQ54729.1"/>
    <property type="molecule type" value="Genomic_DNA"/>
</dbReference>
<sequence>MKQNRHMKLQGDIKDRGMVKWQGMMLPEHNQLLRDWYAEDGQDTKPELTADDLELIQEEIETALTRRCEVKLKTWRDHKFQFHRGVIKEVNSAQKLLVFEDPFNEYRIAAREIVGIQTME</sequence>
<dbReference type="Proteomes" id="UP000188184">
    <property type="component" value="Chromosome"/>
</dbReference>
<gene>
    <name evidence="1" type="ORF">B0X71_17550</name>
</gene>
<dbReference type="PANTHER" id="PTHR40051:SF1">
    <property type="entry name" value="YOLD-LIKE FAMILY PROTEIN"/>
    <property type="match status" value="1"/>
</dbReference>
<organism evidence="1 2">
    <name type="scientific">Planococcus lenghuensis</name>
    <dbReference type="NCBI Taxonomy" id="2213202"/>
    <lineage>
        <taxon>Bacteria</taxon>
        <taxon>Bacillati</taxon>
        <taxon>Bacillota</taxon>
        <taxon>Bacilli</taxon>
        <taxon>Bacillales</taxon>
        <taxon>Caryophanaceae</taxon>
        <taxon>Planococcus</taxon>
    </lineage>
</organism>
<dbReference type="PANTHER" id="PTHR40051">
    <property type="entry name" value="IG HYPOTHETICAL 15966"/>
    <property type="match status" value="1"/>
</dbReference>
<dbReference type="RefSeq" id="WP_077590628.1">
    <property type="nucleotide sequence ID" value="NZ_CP019640.1"/>
</dbReference>
<dbReference type="InterPro" id="IPR014962">
    <property type="entry name" value="YolD"/>
</dbReference>
<protein>
    <recommendedName>
        <fullName evidence="3">YolD-like family protein</fullName>
    </recommendedName>
</protein>
<evidence type="ECO:0008006" key="3">
    <source>
        <dbReference type="Google" id="ProtNLM"/>
    </source>
</evidence>
<keyword evidence="2" id="KW-1185">Reference proteome</keyword>
<dbReference type="KEGG" id="pmar:B0X71_17550"/>
<dbReference type="Pfam" id="PF08863">
    <property type="entry name" value="YolD"/>
    <property type="match status" value="1"/>
</dbReference>
<reference evidence="1 2" key="1">
    <citation type="submission" date="2017-02" db="EMBL/GenBank/DDBJ databases">
        <title>The complete genomic sequence of a novel cold adapted crude oil-degrading bacterium Planococcus qaidamina Y42.</title>
        <authorList>
            <person name="Yang R."/>
        </authorList>
    </citation>
    <scope>NUCLEOTIDE SEQUENCE [LARGE SCALE GENOMIC DNA]</scope>
    <source>
        <strain evidence="1 2">Y42</strain>
    </source>
</reference>
<dbReference type="OrthoDB" id="1644322at2"/>